<keyword evidence="2" id="KW-0812">Transmembrane</keyword>
<evidence type="ECO:0000256" key="1">
    <source>
        <dbReference type="SAM" id="MobiDB-lite"/>
    </source>
</evidence>
<gene>
    <name evidence="4" type="ORF">OF122_02995</name>
</gene>
<dbReference type="Pfam" id="PF13717">
    <property type="entry name" value="Zn_ribbon_4"/>
    <property type="match status" value="1"/>
</dbReference>
<dbReference type="NCBIfam" id="TIGR02098">
    <property type="entry name" value="MJ0042_CXXC"/>
    <property type="match status" value="1"/>
</dbReference>
<dbReference type="RefSeq" id="WP_264226366.1">
    <property type="nucleotide sequence ID" value="NZ_CP107716.1"/>
</dbReference>
<evidence type="ECO:0000259" key="3">
    <source>
        <dbReference type="Pfam" id="PF13717"/>
    </source>
</evidence>
<sequence>MIITCPNCQTRYKLGSDALSAAGRQVQCAACSELWYATPSFPGPSAPRRDPEPTDDELIFRADTDTLFSAADEEMLDASFLRNQPARQPAEPGPEHPFPNDPAPLPDPGDQRPPIDSAANQARIEALARRRNGMLAAHPIARFRRMFRFAIIVLMIASVVAAFALRTEIVSAIPQLDGLYRLVGLKTNVVGLDFTEIKTLRTTQNGNPAIVVNAKISNITNRITYVPSVLVSLLDSAGTIVYEWTVTPATRNVLPGDTLAIDAQLIGPPQGVTNIRLSFVDGANGSAAGN</sequence>
<accession>A0ABY6IQ74</accession>
<feature type="compositionally biased region" description="Pro residues" evidence="1">
    <location>
        <begin position="91"/>
        <end position="107"/>
    </location>
</feature>
<evidence type="ECO:0000256" key="2">
    <source>
        <dbReference type="SAM" id="Phobius"/>
    </source>
</evidence>
<evidence type="ECO:0000313" key="5">
    <source>
        <dbReference type="Proteomes" id="UP001163882"/>
    </source>
</evidence>
<proteinExistence type="predicted"/>
<keyword evidence="2" id="KW-1133">Transmembrane helix</keyword>
<feature type="domain" description="Zinc finger/thioredoxin putative" evidence="3">
    <location>
        <begin position="1"/>
        <end position="35"/>
    </location>
</feature>
<dbReference type="InterPro" id="IPR011723">
    <property type="entry name" value="Znf/thioredoxin_put"/>
</dbReference>
<dbReference type="EMBL" id="CP107716">
    <property type="protein sequence ID" value="UYQ72760.1"/>
    <property type="molecule type" value="Genomic_DNA"/>
</dbReference>
<organism evidence="4 5">
    <name type="scientific">Pelagibacterium flavum</name>
    <dbReference type="NCBI Taxonomy" id="2984530"/>
    <lineage>
        <taxon>Bacteria</taxon>
        <taxon>Pseudomonadati</taxon>
        <taxon>Pseudomonadota</taxon>
        <taxon>Alphaproteobacteria</taxon>
        <taxon>Hyphomicrobiales</taxon>
        <taxon>Devosiaceae</taxon>
        <taxon>Pelagibacterium</taxon>
    </lineage>
</organism>
<reference evidence="4" key="1">
    <citation type="submission" date="2022-10" db="EMBL/GenBank/DDBJ databases">
        <title>YIM 151497 complete genome.</title>
        <authorList>
            <person name="Chen X."/>
        </authorList>
    </citation>
    <scope>NUCLEOTIDE SEQUENCE</scope>
    <source>
        <strain evidence="4">YIM 151497</strain>
    </source>
</reference>
<name>A0ABY6IQ74_9HYPH</name>
<keyword evidence="2" id="KW-0472">Membrane</keyword>
<evidence type="ECO:0000313" key="4">
    <source>
        <dbReference type="EMBL" id="UYQ72760.1"/>
    </source>
</evidence>
<protein>
    <submittedName>
        <fullName evidence="4">Zinc-ribbon domain-containing protein</fullName>
    </submittedName>
</protein>
<feature type="region of interest" description="Disordered" evidence="1">
    <location>
        <begin position="85"/>
        <end position="116"/>
    </location>
</feature>
<feature type="transmembrane region" description="Helical" evidence="2">
    <location>
        <begin position="146"/>
        <end position="165"/>
    </location>
</feature>
<keyword evidence="5" id="KW-1185">Reference proteome</keyword>
<dbReference type="Proteomes" id="UP001163882">
    <property type="component" value="Chromosome"/>
</dbReference>